<keyword evidence="3" id="KW-0158">Chromosome</keyword>
<dbReference type="Pfam" id="PF00538">
    <property type="entry name" value="Linker_histone"/>
    <property type="match status" value="1"/>
</dbReference>
<keyword evidence="4" id="KW-0238">DNA-binding</keyword>
<accession>A0AAE9F7D5</accession>
<dbReference type="EMBL" id="CP092624">
    <property type="protein sequence ID" value="UMM36920.1"/>
    <property type="molecule type" value="Genomic_DNA"/>
</dbReference>
<evidence type="ECO:0000313" key="8">
    <source>
        <dbReference type="EMBL" id="UMM36920.1"/>
    </source>
</evidence>
<dbReference type="Proteomes" id="UP000829354">
    <property type="component" value="Chromosome V"/>
</dbReference>
<dbReference type="Gene3D" id="1.10.10.10">
    <property type="entry name" value="Winged helix-like DNA-binding domain superfamily/Winged helix DNA-binding domain"/>
    <property type="match status" value="1"/>
</dbReference>
<feature type="region of interest" description="Disordered" evidence="6">
    <location>
        <begin position="166"/>
        <end position="256"/>
    </location>
</feature>
<evidence type="ECO:0000259" key="7">
    <source>
        <dbReference type="PROSITE" id="PS51504"/>
    </source>
</evidence>
<dbReference type="GO" id="GO:0005634">
    <property type="term" value="C:nucleus"/>
    <property type="evidence" value="ECO:0007669"/>
    <property type="project" value="UniProtKB-SubCell"/>
</dbReference>
<evidence type="ECO:0000313" key="9">
    <source>
        <dbReference type="Proteomes" id="UP000829354"/>
    </source>
</evidence>
<proteinExistence type="predicted"/>
<dbReference type="FunFam" id="1.10.10.10:FF:000140">
    <property type="entry name" value="Histone H1.0"/>
    <property type="match status" value="1"/>
</dbReference>
<evidence type="ECO:0000256" key="3">
    <source>
        <dbReference type="ARBA" id="ARBA00022454"/>
    </source>
</evidence>
<comment type="subcellular location">
    <subcellularLocation>
        <location evidence="2">Chromosome</location>
    </subcellularLocation>
    <subcellularLocation>
        <location evidence="1">Nucleus</location>
    </subcellularLocation>
</comment>
<dbReference type="SMART" id="SM00526">
    <property type="entry name" value="H15"/>
    <property type="match status" value="1"/>
</dbReference>
<reference evidence="8 9" key="1">
    <citation type="submission" date="2022-04" db="EMBL/GenBank/DDBJ databases">
        <title>Chromosome-level reference genomes for two strains of Caenorhabditis briggsae: an improved platform for comparative genomics.</title>
        <authorList>
            <person name="Stevens L."/>
            <person name="Andersen E."/>
        </authorList>
    </citation>
    <scope>NUCLEOTIDE SEQUENCE [LARGE SCALE GENOMIC DNA]</scope>
    <source>
        <strain evidence="8">VX34</strain>
        <tissue evidence="8">Whole-organism</tissue>
    </source>
</reference>
<dbReference type="InterPro" id="IPR005818">
    <property type="entry name" value="Histone_H1/H5_H15"/>
</dbReference>
<dbReference type="PANTHER" id="PTHR11467:SF61">
    <property type="entry name" value="HISTONE H1.X"/>
    <property type="match status" value="1"/>
</dbReference>
<protein>
    <recommendedName>
        <fullName evidence="7">H15 domain-containing protein</fullName>
    </recommendedName>
</protein>
<keyword evidence="5" id="KW-0539">Nucleus</keyword>
<feature type="domain" description="H15" evidence="7">
    <location>
        <begin position="59"/>
        <end position="135"/>
    </location>
</feature>
<keyword evidence="9" id="KW-1185">Reference proteome</keyword>
<evidence type="ECO:0000256" key="5">
    <source>
        <dbReference type="ARBA" id="ARBA00023242"/>
    </source>
</evidence>
<dbReference type="GO" id="GO:0000786">
    <property type="term" value="C:nucleosome"/>
    <property type="evidence" value="ECO:0007669"/>
    <property type="project" value="InterPro"/>
</dbReference>
<gene>
    <name evidence="8" type="ORF">L5515_008870</name>
</gene>
<evidence type="ECO:0000256" key="2">
    <source>
        <dbReference type="ARBA" id="ARBA00004286"/>
    </source>
</evidence>
<dbReference type="SUPFAM" id="SSF46785">
    <property type="entry name" value="Winged helix' DNA-binding domain"/>
    <property type="match status" value="1"/>
</dbReference>
<dbReference type="GO" id="GO:0003677">
    <property type="term" value="F:DNA binding"/>
    <property type="evidence" value="ECO:0007669"/>
    <property type="project" value="UniProtKB-KW"/>
</dbReference>
<dbReference type="InterPro" id="IPR036390">
    <property type="entry name" value="WH_DNA-bd_sf"/>
</dbReference>
<dbReference type="InterPro" id="IPR036388">
    <property type="entry name" value="WH-like_DNA-bd_sf"/>
</dbReference>
<sequence>MCLDFIFPSARNPNQNQPQRFDEMTTSLIHMANNLDASTEEISLNYVLLGRPHHERVQHHPSYMEMIKGAIQAIDNGKGSSKAAILKYIAQNYHVGENLPKVNNHLRTVLKKAVDSGDIEQARGHGATGSFRMGKEREKNMQIVVPVQTQPMMMLKEVRKKLENISVSKKTDKNQPSTSSVPQKKGKPISSMKKRGAMTKKRSSKNKMAPKARSAMLKKKKATSTSKPSTSLVHKTPKAPATTTMELRTGTRKSYV</sequence>
<dbReference type="PANTHER" id="PTHR11467">
    <property type="entry name" value="HISTONE H1"/>
    <property type="match status" value="1"/>
</dbReference>
<name>A0AAE9F7D5_CAEBR</name>
<dbReference type="AlphaFoldDB" id="A0AAE9F7D5"/>
<dbReference type="GO" id="GO:0006334">
    <property type="term" value="P:nucleosome assembly"/>
    <property type="evidence" value="ECO:0007669"/>
    <property type="project" value="InterPro"/>
</dbReference>
<organism evidence="8 9">
    <name type="scientific">Caenorhabditis briggsae</name>
    <dbReference type="NCBI Taxonomy" id="6238"/>
    <lineage>
        <taxon>Eukaryota</taxon>
        <taxon>Metazoa</taxon>
        <taxon>Ecdysozoa</taxon>
        <taxon>Nematoda</taxon>
        <taxon>Chromadorea</taxon>
        <taxon>Rhabditida</taxon>
        <taxon>Rhabditina</taxon>
        <taxon>Rhabditomorpha</taxon>
        <taxon>Rhabditoidea</taxon>
        <taxon>Rhabditidae</taxon>
        <taxon>Peloderinae</taxon>
        <taxon>Caenorhabditis</taxon>
    </lineage>
</organism>
<feature type="compositionally biased region" description="Basic residues" evidence="6">
    <location>
        <begin position="184"/>
        <end position="222"/>
    </location>
</feature>
<dbReference type="CDD" id="cd00073">
    <property type="entry name" value="H15"/>
    <property type="match status" value="1"/>
</dbReference>
<evidence type="ECO:0000256" key="1">
    <source>
        <dbReference type="ARBA" id="ARBA00004123"/>
    </source>
</evidence>
<dbReference type="PROSITE" id="PS51504">
    <property type="entry name" value="H15"/>
    <property type="match status" value="1"/>
</dbReference>
<evidence type="ECO:0000256" key="6">
    <source>
        <dbReference type="SAM" id="MobiDB-lite"/>
    </source>
</evidence>
<evidence type="ECO:0000256" key="4">
    <source>
        <dbReference type="ARBA" id="ARBA00023125"/>
    </source>
</evidence>